<reference evidence="1" key="2">
    <citation type="submission" date="2025-09" db="UniProtKB">
        <authorList>
            <consortium name="EnsemblPlants"/>
        </authorList>
    </citation>
    <scope>IDENTIFICATION</scope>
</reference>
<evidence type="ECO:0000313" key="2">
    <source>
        <dbReference type="Proteomes" id="UP001732700"/>
    </source>
</evidence>
<evidence type="ECO:0000313" key="1">
    <source>
        <dbReference type="EnsemblPlants" id="AVESA.00010b.r2.4AG0618890.1.CDS"/>
    </source>
</evidence>
<protein>
    <submittedName>
        <fullName evidence="1">Uncharacterized protein</fullName>
    </submittedName>
</protein>
<name>A0ACD5WE88_AVESA</name>
<proteinExistence type="predicted"/>
<dbReference type="Proteomes" id="UP001732700">
    <property type="component" value="Chromosome 4A"/>
</dbReference>
<dbReference type="EnsemblPlants" id="AVESA.00010b.r2.4AG0618890.1">
    <property type="protein sequence ID" value="AVESA.00010b.r2.4AG0618890.1.CDS"/>
    <property type="gene ID" value="AVESA.00010b.r2.4AG0618890"/>
</dbReference>
<accession>A0ACD5WE88</accession>
<organism evidence="1 2">
    <name type="scientific">Avena sativa</name>
    <name type="common">Oat</name>
    <dbReference type="NCBI Taxonomy" id="4498"/>
    <lineage>
        <taxon>Eukaryota</taxon>
        <taxon>Viridiplantae</taxon>
        <taxon>Streptophyta</taxon>
        <taxon>Embryophyta</taxon>
        <taxon>Tracheophyta</taxon>
        <taxon>Spermatophyta</taxon>
        <taxon>Magnoliopsida</taxon>
        <taxon>Liliopsida</taxon>
        <taxon>Poales</taxon>
        <taxon>Poaceae</taxon>
        <taxon>BOP clade</taxon>
        <taxon>Pooideae</taxon>
        <taxon>Poodae</taxon>
        <taxon>Poeae</taxon>
        <taxon>Poeae Chloroplast Group 1 (Aveneae type)</taxon>
        <taxon>Aveninae</taxon>
        <taxon>Avena</taxon>
    </lineage>
</organism>
<keyword evidence="2" id="KW-1185">Reference proteome</keyword>
<reference evidence="1" key="1">
    <citation type="submission" date="2021-05" db="EMBL/GenBank/DDBJ databases">
        <authorList>
            <person name="Scholz U."/>
            <person name="Mascher M."/>
            <person name="Fiebig A."/>
        </authorList>
    </citation>
    <scope>NUCLEOTIDE SEQUENCE [LARGE SCALE GENOMIC DNA]</scope>
</reference>
<sequence>MASQSQPAPPPGLTTITGLGDDLLREIFLRLPDLPTLVRAAFSCRTFRRAARSSPAFRRSFRALHAPPLLALFLEPNMEVVPVLPSRRRSSDQSLLAPDFFGIHTSRDQDPRATGWEIQSWNPSGEGYLILVKERASYLETPKWRAAYSPLTQALHLTNYHPDYISFELYTLPSQDGQGPSGVVCIHHERRSAESTAVVFSSDTMEWDISRRATLGLPEPARFRTTMVVRGLICWRDWADDQIVLFDTATRHFSLIDLPTPLKTESDESTYKLGDTKDQRLCIVDIQDGTLVSWFMTANDEERWTMYKNFCLHPIVEEFTGCSIEEEDCRVRVDIVAVIDGFVFLSIFYRKDSAYFEVYLSLCLETSEITELFHGAYRHNEEAHPYVMSWPPSLVPSKEESETEFTGDIVEDDHPVCTEQAATVLVTALQSFSQTLINDSDGNKEIVAELDGFLHPTQDGEGSLIRKMTTLDAQLRIARDRILRISA</sequence>